<name>A0A0C3QQY8_9AGAM</name>
<dbReference type="HOGENOM" id="CLU_1422401_0_0_1"/>
<dbReference type="Proteomes" id="UP000054248">
    <property type="component" value="Unassembled WGS sequence"/>
</dbReference>
<dbReference type="EMBL" id="KN822975">
    <property type="protein sequence ID" value="KIO30079.1"/>
    <property type="molecule type" value="Genomic_DNA"/>
</dbReference>
<dbReference type="AlphaFoldDB" id="A0A0C3QQY8"/>
<proteinExistence type="predicted"/>
<dbReference type="OrthoDB" id="3270896at2759"/>
<evidence type="ECO:0000313" key="2">
    <source>
        <dbReference type="EMBL" id="KIO30079.1"/>
    </source>
</evidence>
<sequence length="191" mass="20321">MDGEPVNMDMEGATKNASAAAALLPVCSTTSTQASSQPLRLAKGGRPSSRTSIGPDLFRGTRHQTRAGSAAPTLSGPHQRVSVAIRELETVVKGDFVANTAGPLSSSQHRVPLALIDPLPLPHAQDVSIPPFITYPLPGDTVKQLKPLTHFGSQMEFFGSTQLLDFNVTFGLLCCDWRNQIQDAQCSRNGG</sequence>
<protein>
    <submittedName>
        <fullName evidence="2">Uncharacterized protein</fullName>
    </submittedName>
</protein>
<keyword evidence="3" id="KW-1185">Reference proteome</keyword>
<evidence type="ECO:0000256" key="1">
    <source>
        <dbReference type="SAM" id="MobiDB-lite"/>
    </source>
</evidence>
<gene>
    <name evidence="2" type="ORF">M407DRAFT_20746</name>
</gene>
<organism evidence="2 3">
    <name type="scientific">Tulasnella calospora MUT 4182</name>
    <dbReference type="NCBI Taxonomy" id="1051891"/>
    <lineage>
        <taxon>Eukaryota</taxon>
        <taxon>Fungi</taxon>
        <taxon>Dikarya</taxon>
        <taxon>Basidiomycota</taxon>
        <taxon>Agaricomycotina</taxon>
        <taxon>Agaricomycetes</taxon>
        <taxon>Cantharellales</taxon>
        <taxon>Tulasnellaceae</taxon>
        <taxon>Tulasnella</taxon>
    </lineage>
</organism>
<feature type="region of interest" description="Disordered" evidence="1">
    <location>
        <begin position="32"/>
        <end position="78"/>
    </location>
</feature>
<reference evidence="3" key="2">
    <citation type="submission" date="2015-01" db="EMBL/GenBank/DDBJ databases">
        <title>Evolutionary Origins and Diversification of the Mycorrhizal Mutualists.</title>
        <authorList>
            <consortium name="DOE Joint Genome Institute"/>
            <consortium name="Mycorrhizal Genomics Consortium"/>
            <person name="Kohler A."/>
            <person name="Kuo A."/>
            <person name="Nagy L.G."/>
            <person name="Floudas D."/>
            <person name="Copeland A."/>
            <person name="Barry K.W."/>
            <person name="Cichocki N."/>
            <person name="Veneault-Fourrey C."/>
            <person name="LaButti K."/>
            <person name="Lindquist E.A."/>
            <person name="Lipzen A."/>
            <person name="Lundell T."/>
            <person name="Morin E."/>
            <person name="Murat C."/>
            <person name="Riley R."/>
            <person name="Ohm R."/>
            <person name="Sun H."/>
            <person name="Tunlid A."/>
            <person name="Henrissat B."/>
            <person name="Grigoriev I.V."/>
            <person name="Hibbett D.S."/>
            <person name="Martin F."/>
        </authorList>
    </citation>
    <scope>NUCLEOTIDE SEQUENCE [LARGE SCALE GENOMIC DNA]</scope>
    <source>
        <strain evidence="3">MUT 4182</strain>
    </source>
</reference>
<accession>A0A0C3QQY8</accession>
<reference evidence="2 3" key="1">
    <citation type="submission" date="2014-04" db="EMBL/GenBank/DDBJ databases">
        <authorList>
            <consortium name="DOE Joint Genome Institute"/>
            <person name="Kuo A."/>
            <person name="Girlanda M."/>
            <person name="Perotto S."/>
            <person name="Kohler A."/>
            <person name="Nagy L.G."/>
            <person name="Floudas D."/>
            <person name="Copeland A."/>
            <person name="Barry K.W."/>
            <person name="Cichocki N."/>
            <person name="Veneault-Fourrey C."/>
            <person name="LaButti K."/>
            <person name="Lindquist E.A."/>
            <person name="Lipzen A."/>
            <person name="Lundell T."/>
            <person name="Morin E."/>
            <person name="Murat C."/>
            <person name="Sun H."/>
            <person name="Tunlid A."/>
            <person name="Henrissat B."/>
            <person name="Grigoriev I.V."/>
            <person name="Hibbett D.S."/>
            <person name="Martin F."/>
            <person name="Nordberg H.P."/>
            <person name="Cantor M.N."/>
            <person name="Hua S.X."/>
        </authorList>
    </citation>
    <scope>NUCLEOTIDE SEQUENCE [LARGE SCALE GENOMIC DNA]</scope>
    <source>
        <strain evidence="2 3">MUT 4182</strain>
    </source>
</reference>
<evidence type="ECO:0000313" key="3">
    <source>
        <dbReference type="Proteomes" id="UP000054248"/>
    </source>
</evidence>